<organism evidence="1 2">
    <name type="scientific">Flammeovirga agarivorans</name>
    <dbReference type="NCBI Taxonomy" id="2726742"/>
    <lineage>
        <taxon>Bacteria</taxon>
        <taxon>Pseudomonadati</taxon>
        <taxon>Bacteroidota</taxon>
        <taxon>Cytophagia</taxon>
        <taxon>Cytophagales</taxon>
        <taxon>Flammeovirgaceae</taxon>
        <taxon>Flammeovirga</taxon>
    </lineage>
</organism>
<name>A0A7X8XYP8_9BACT</name>
<dbReference type="AlphaFoldDB" id="A0A7X8XYP8"/>
<keyword evidence="2" id="KW-1185">Reference proteome</keyword>
<dbReference type="EMBL" id="JABAIL010000012">
    <property type="protein sequence ID" value="NLR94427.1"/>
    <property type="molecule type" value="Genomic_DNA"/>
</dbReference>
<evidence type="ECO:0000313" key="2">
    <source>
        <dbReference type="Proteomes" id="UP000585050"/>
    </source>
</evidence>
<reference evidence="1 2" key="1">
    <citation type="submission" date="2020-04" db="EMBL/GenBank/DDBJ databases">
        <title>Flammeovirga sp. SR4, a novel species isolated from seawater.</title>
        <authorList>
            <person name="Wang X."/>
        </authorList>
    </citation>
    <scope>NUCLEOTIDE SEQUENCE [LARGE SCALE GENOMIC DNA]</scope>
    <source>
        <strain evidence="1 2">SR4</strain>
    </source>
</reference>
<comment type="caution">
    <text evidence="1">The sequence shown here is derived from an EMBL/GenBank/DDBJ whole genome shotgun (WGS) entry which is preliminary data.</text>
</comment>
<dbReference type="Proteomes" id="UP000585050">
    <property type="component" value="Unassembled WGS sequence"/>
</dbReference>
<proteinExistence type="predicted"/>
<sequence length="272" mass="32965">MKYFMVIVLLSFVSIDSFCLSYGFERPINFNNPEEVYYYNFWKELAEGENQYISIEGLFDLHHNRKVDHKEREFEELTFLIPVLRNNNEPYPEFSTTFFNRKTQRIDITYNSQLQGTGEPYWMKVEIINFNLNESNTLLGIEINETVFDLQQTFIVKKIQDYTSLNIDYIKSWEKERKAKQALPPFIQFLFYNMLETDKDYVLSFIYCTEWELKPTEEDITWYKRSFSLSDHFKVISRQEKSDHFYFVQMKVPKHRVPDLQMIYLADRTIEL</sequence>
<gene>
    <name evidence="1" type="ORF">HGP29_24700</name>
</gene>
<dbReference type="RefSeq" id="WP_168885138.1">
    <property type="nucleotide sequence ID" value="NZ_JABAIL010000012.1"/>
</dbReference>
<protein>
    <submittedName>
        <fullName evidence="1">Uncharacterized protein</fullName>
    </submittedName>
</protein>
<evidence type="ECO:0000313" key="1">
    <source>
        <dbReference type="EMBL" id="NLR94427.1"/>
    </source>
</evidence>
<accession>A0A7X8XYP8</accession>